<gene>
    <name evidence="5" type="ORF">ACHHYP_07240</name>
</gene>
<dbReference type="PROSITE" id="PS50088">
    <property type="entry name" value="ANK_REPEAT"/>
    <property type="match status" value="3"/>
</dbReference>
<dbReference type="PROSITE" id="PS50297">
    <property type="entry name" value="ANK_REP_REGION"/>
    <property type="match status" value="3"/>
</dbReference>
<dbReference type="AlphaFoldDB" id="A0A1V9ZMC9"/>
<dbReference type="InterPro" id="IPR002110">
    <property type="entry name" value="Ankyrin_rpt"/>
</dbReference>
<dbReference type="Proteomes" id="UP000243579">
    <property type="component" value="Unassembled WGS sequence"/>
</dbReference>
<dbReference type="STRING" id="1202772.A0A1V9ZMC9"/>
<evidence type="ECO:0000256" key="3">
    <source>
        <dbReference type="PROSITE-ProRule" id="PRU00023"/>
    </source>
</evidence>
<feature type="repeat" description="ANK" evidence="3">
    <location>
        <begin position="150"/>
        <end position="182"/>
    </location>
</feature>
<keyword evidence="1" id="KW-0677">Repeat</keyword>
<dbReference type="EMBL" id="JNBR01000074">
    <property type="protein sequence ID" value="OQR99126.1"/>
    <property type="molecule type" value="Genomic_DNA"/>
</dbReference>
<feature type="compositionally biased region" description="Basic residues" evidence="4">
    <location>
        <begin position="314"/>
        <end position="331"/>
    </location>
</feature>
<accession>A0A1V9ZMC9</accession>
<dbReference type="PANTHER" id="PTHR24201:SF16">
    <property type="entry name" value="ANKYRIN-1-LIKE-RELATED"/>
    <property type="match status" value="1"/>
</dbReference>
<dbReference type="Gene3D" id="1.25.40.20">
    <property type="entry name" value="Ankyrin repeat-containing domain"/>
    <property type="match status" value="1"/>
</dbReference>
<evidence type="ECO:0000313" key="5">
    <source>
        <dbReference type="EMBL" id="OQR99126.1"/>
    </source>
</evidence>
<dbReference type="InterPro" id="IPR050776">
    <property type="entry name" value="Ank_Repeat/CDKN_Inhibitor"/>
</dbReference>
<reference evidence="5 6" key="1">
    <citation type="journal article" date="2014" name="Genome Biol. Evol.">
        <title>The secreted proteins of Achlya hypogyna and Thraustotheca clavata identify the ancestral oomycete secretome and reveal gene acquisitions by horizontal gene transfer.</title>
        <authorList>
            <person name="Misner I."/>
            <person name="Blouin N."/>
            <person name="Leonard G."/>
            <person name="Richards T.A."/>
            <person name="Lane C.E."/>
        </authorList>
    </citation>
    <scope>NUCLEOTIDE SEQUENCE [LARGE SCALE GENOMIC DNA]</scope>
    <source>
        <strain evidence="5 6">ATCC 48635</strain>
    </source>
</reference>
<feature type="compositionally biased region" description="Low complexity" evidence="4">
    <location>
        <begin position="332"/>
        <end position="342"/>
    </location>
</feature>
<dbReference type="Pfam" id="PF13857">
    <property type="entry name" value="Ank_5"/>
    <property type="match status" value="1"/>
</dbReference>
<comment type="caution">
    <text evidence="5">The sequence shown here is derived from an EMBL/GenBank/DDBJ whole genome shotgun (WGS) entry which is preliminary data.</text>
</comment>
<keyword evidence="2 3" id="KW-0040">ANK repeat</keyword>
<evidence type="ECO:0000313" key="6">
    <source>
        <dbReference type="Proteomes" id="UP000243579"/>
    </source>
</evidence>
<evidence type="ECO:0000256" key="4">
    <source>
        <dbReference type="SAM" id="MobiDB-lite"/>
    </source>
</evidence>
<evidence type="ECO:0000256" key="2">
    <source>
        <dbReference type="ARBA" id="ARBA00023043"/>
    </source>
</evidence>
<sequence length="725" mass="78441">MARRLEISLRGSVAADDPDEVTLSTTEMEVSLDDMDMELELEIDSDGIARSYFECAADGNVETLRILLMSDASGQLLNSVDVDGFSALMIAAAEGNSEVVLELLRQGADANLRTFELKSAALHFAAKNGDPVIVEEMCKHTKQIDFWNVNADTPLVWACIEGRDEAVRILLEHGADPRVTNHYGATTLMCATMIGEDTSDDSDTARKNIVAMLLTRCPEMANAQDRDGSTAMHLAASCGYLKCVQELLAHGADITIRNAIGQTPLEEAELTGCNGSERCVEYLKSRWVVLEEEAKARMMTMLEMEDSQATTTPKKSKRKKKAKKAQKKKVKSAVAQASAVDSPESDEEEAPPPAAAAQQYETDDDNASAWTTVSRKSLPAAKSEKKKSDGSPLAASPKPRQPAKSPRAKPTNPPSPSTVSAEADAPATETHEVAVGVAVELGGDTIPHSATDAPVDAELAAPIVESESEDDGTPDFLMRLPSLDATPSSPESAPFAGVALSPVSQLFQPSFAPSPFLRPRPMWGRFSSSEARSYRRQPVSKGVKPKLSWLDPLPTHVRDALAMLACGFCADLVSDNVQCTACSQLYCQLCVPAPTFACVRCGHILMRAEMKHNSFAQQQAASMGLLASHAPQTAGDPSIDELQARLHARQPLAAHVALHPMGLVPGEDAYLAGCSMAQLDVLEELHYAGLREINHARMQWIRAQERSKYEEELKTTHRVYSLYEA</sequence>
<dbReference type="GO" id="GO:0005634">
    <property type="term" value="C:nucleus"/>
    <property type="evidence" value="ECO:0007669"/>
    <property type="project" value="TreeGrafter"/>
</dbReference>
<organism evidence="5 6">
    <name type="scientific">Achlya hypogyna</name>
    <name type="common">Oomycete</name>
    <name type="synonym">Protoachlya hypogyna</name>
    <dbReference type="NCBI Taxonomy" id="1202772"/>
    <lineage>
        <taxon>Eukaryota</taxon>
        <taxon>Sar</taxon>
        <taxon>Stramenopiles</taxon>
        <taxon>Oomycota</taxon>
        <taxon>Saprolegniomycetes</taxon>
        <taxon>Saprolegniales</taxon>
        <taxon>Achlyaceae</taxon>
        <taxon>Achlya</taxon>
    </lineage>
</organism>
<protein>
    <submittedName>
        <fullName evidence="5">Uncharacterized protein</fullName>
    </submittedName>
</protein>
<dbReference type="OrthoDB" id="341259at2759"/>
<name>A0A1V9ZMC9_ACHHY</name>
<evidence type="ECO:0000256" key="1">
    <source>
        <dbReference type="ARBA" id="ARBA00022737"/>
    </source>
</evidence>
<feature type="region of interest" description="Disordered" evidence="4">
    <location>
        <begin position="302"/>
        <end position="429"/>
    </location>
</feature>
<feature type="repeat" description="ANK" evidence="3">
    <location>
        <begin position="227"/>
        <end position="259"/>
    </location>
</feature>
<keyword evidence="6" id="KW-1185">Reference proteome</keyword>
<feature type="repeat" description="ANK" evidence="3">
    <location>
        <begin position="83"/>
        <end position="115"/>
    </location>
</feature>
<dbReference type="SUPFAM" id="SSF48403">
    <property type="entry name" value="Ankyrin repeat"/>
    <property type="match status" value="1"/>
</dbReference>
<dbReference type="InterPro" id="IPR036770">
    <property type="entry name" value="Ankyrin_rpt-contain_sf"/>
</dbReference>
<dbReference type="PANTHER" id="PTHR24201">
    <property type="entry name" value="ANK_REP_REGION DOMAIN-CONTAINING PROTEIN"/>
    <property type="match status" value="1"/>
</dbReference>
<dbReference type="SMART" id="SM00248">
    <property type="entry name" value="ANK"/>
    <property type="match status" value="5"/>
</dbReference>
<proteinExistence type="predicted"/>
<dbReference type="Pfam" id="PF12796">
    <property type="entry name" value="Ank_2"/>
    <property type="match status" value="2"/>
</dbReference>